<evidence type="ECO:0000256" key="17">
    <source>
        <dbReference type="SAM" id="Phobius"/>
    </source>
</evidence>
<organism evidence="20 21">
    <name type="scientific">Varroa destructor</name>
    <name type="common">Honeybee mite</name>
    <dbReference type="NCBI Taxonomy" id="109461"/>
    <lineage>
        <taxon>Eukaryota</taxon>
        <taxon>Metazoa</taxon>
        <taxon>Ecdysozoa</taxon>
        <taxon>Arthropoda</taxon>
        <taxon>Chelicerata</taxon>
        <taxon>Arachnida</taxon>
        <taxon>Acari</taxon>
        <taxon>Parasitiformes</taxon>
        <taxon>Mesostigmata</taxon>
        <taxon>Gamasina</taxon>
        <taxon>Dermanyssoidea</taxon>
        <taxon>Varroidae</taxon>
        <taxon>Varroa</taxon>
    </lineage>
</organism>
<dbReference type="InterPro" id="IPR036640">
    <property type="entry name" value="ABC1_TM_sf"/>
</dbReference>
<keyword evidence="13 17" id="KW-0472">Membrane</keyword>
<keyword evidence="11" id="KW-1278">Translocase</keyword>
<feature type="transmembrane region" description="Helical" evidence="17">
    <location>
        <begin position="1234"/>
        <end position="1254"/>
    </location>
</feature>
<feature type="transmembrane region" description="Helical" evidence="17">
    <location>
        <begin position="179"/>
        <end position="199"/>
    </location>
</feature>
<keyword evidence="4" id="KW-0813">Transport</keyword>
<evidence type="ECO:0000256" key="15">
    <source>
        <dbReference type="ARBA" id="ARBA00047523"/>
    </source>
</evidence>
<dbReference type="GO" id="GO:0005886">
    <property type="term" value="C:plasma membrane"/>
    <property type="evidence" value="ECO:0007669"/>
    <property type="project" value="UniProtKB-SubCell"/>
</dbReference>
<evidence type="ECO:0000256" key="4">
    <source>
        <dbReference type="ARBA" id="ARBA00022448"/>
    </source>
</evidence>
<dbReference type="InterPro" id="IPR003593">
    <property type="entry name" value="AAA+_ATPase"/>
</dbReference>
<evidence type="ECO:0000256" key="8">
    <source>
        <dbReference type="ARBA" id="ARBA00022737"/>
    </source>
</evidence>
<comment type="catalytic activity">
    <reaction evidence="15">
        <text>leukotriene C4(in) + ATP + H2O = leukotriene C4(out) + ADP + phosphate + H(+)</text>
        <dbReference type="Rhea" id="RHEA:38963"/>
        <dbReference type="ChEBI" id="CHEBI:15377"/>
        <dbReference type="ChEBI" id="CHEBI:15378"/>
        <dbReference type="ChEBI" id="CHEBI:30616"/>
        <dbReference type="ChEBI" id="CHEBI:43474"/>
        <dbReference type="ChEBI" id="CHEBI:57973"/>
        <dbReference type="ChEBI" id="CHEBI:456216"/>
    </reaction>
    <physiologicalReaction direction="left-to-right" evidence="15">
        <dbReference type="Rhea" id="RHEA:38964"/>
    </physiologicalReaction>
</comment>
<dbReference type="SMART" id="SM00382">
    <property type="entry name" value="AAA"/>
    <property type="match status" value="2"/>
</dbReference>
<dbReference type="PROSITE" id="PS00211">
    <property type="entry name" value="ABC_TRANSPORTER_1"/>
    <property type="match status" value="2"/>
</dbReference>
<dbReference type="InterPro" id="IPR017871">
    <property type="entry name" value="ABC_transporter-like_CS"/>
</dbReference>
<feature type="domain" description="ABC transmembrane type-1" evidence="19">
    <location>
        <begin position="980"/>
        <end position="1262"/>
    </location>
</feature>
<dbReference type="GeneID" id="111243792"/>
<dbReference type="FunFam" id="3.40.50.300:FF:000074">
    <property type="entry name" value="Multidrug resistance-associated protein 5 isoform 1"/>
    <property type="match status" value="1"/>
</dbReference>
<feature type="transmembrane region" description="Helical" evidence="17">
    <location>
        <begin position="575"/>
        <end position="600"/>
    </location>
</feature>
<dbReference type="InterPro" id="IPR011527">
    <property type="entry name" value="ABC1_TM_dom"/>
</dbReference>
<dbReference type="PROSITE" id="PS50929">
    <property type="entry name" value="ABC_TM1F"/>
    <property type="match status" value="2"/>
</dbReference>
<feature type="transmembrane region" description="Helical" evidence="17">
    <location>
        <begin position="1108"/>
        <end position="1135"/>
    </location>
</feature>
<dbReference type="InterPro" id="IPR050173">
    <property type="entry name" value="ABC_transporter_C-like"/>
</dbReference>
<feature type="transmembrane region" description="Helical" evidence="17">
    <location>
        <begin position="969"/>
        <end position="994"/>
    </location>
</feature>
<evidence type="ECO:0000256" key="7">
    <source>
        <dbReference type="ARBA" id="ARBA00022692"/>
    </source>
</evidence>
<dbReference type="EnsemblMetazoa" id="XM_022789887">
    <property type="protein sequence ID" value="XP_022645622"/>
    <property type="gene ID" value="LOC111243792"/>
</dbReference>
<dbReference type="GO" id="GO:0000323">
    <property type="term" value="C:lytic vacuole"/>
    <property type="evidence" value="ECO:0007669"/>
    <property type="project" value="UniProtKB-ARBA"/>
</dbReference>
<dbReference type="GO" id="GO:0005774">
    <property type="term" value="C:vacuolar membrane"/>
    <property type="evidence" value="ECO:0007669"/>
    <property type="project" value="UniProtKB-SubCell"/>
</dbReference>
<dbReference type="KEGG" id="vde:111243792"/>
<evidence type="ECO:0000256" key="16">
    <source>
        <dbReference type="SAM" id="MobiDB-lite"/>
    </source>
</evidence>
<dbReference type="InterPro" id="IPR005292">
    <property type="entry name" value="MRP"/>
</dbReference>
<feature type="domain" description="ABC transmembrane type-1" evidence="19">
    <location>
        <begin position="316"/>
        <end position="597"/>
    </location>
</feature>
<dbReference type="OrthoDB" id="262778at2759"/>
<evidence type="ECO:0000256" key="10">
    <source>
        <dbReference type="ARBA" id="ARBA00022840"/>
    </source>
</evidence>
<feature type="transmembrane region" description="Helical" evidence="17">
    <location>
        <begin position="454"/>
        <end position="476"/>
    </location>
</feature>
<dbReference type="EC" id="7.6.2.3" evidence="14"/>
<dbReference type="FunFam" id="3.40.50.300:FF:000997">
    <property type="entry name" value="Multidrug resistance-associated protein 1"/>
    <property type="match status" value="1"/>
</dbReference>
<dbReference type="CDD" id="cd03250">
    <property type="entry name" value="ABCC_MRP_domain1"/>
    <property type="match status" value="1"/>
</dbReference>
<feature type="transmembrane region" description="Helical" evidence="17">
    <location>
        <begin position="1211"/>
        <end position="1227"/>
    </location>
</feature>
<dbReference type="FunFam" id="1.20.1560.10:FF:000001">
    <property type="entry name" value="ATP-binding cassette subfamily C member 1"/>
    <property type="match status" value="1"/>
</dbReference>
<feature type="transmembrane region" description="Helical" evidence="17">
    <location>
        <begin position="349"/>
        <end position="369"/>
    </location>
</feature>
<dbReference type="Pfam" id="PF00005">
    <property type="entry name" value="ABC_tran"/>
    <property type="match status" value="2"/>
</dbReference>
<evidence type="ECO:0000259" key="19">
    <source>
        <dbReference type="PROSITE" id="PS50929"/>
    </source>
</evidence>
<dbReference type="PROSITE" id="PS50893">
    <property type="entry name" value="ABC_TRANSPORTER_2"/>
    <property type="match status" value="2"/>
</dbReference>
<keyword evidence="7 17" id="KW-0812">Transmembrane</keyword>
<dbReference type="CDD" id="cd18595">
    <property type="entry name" value="ABC_6TM_MRP1_2_3_6_D1_like"/>
    <property type="match status" value="1"/>
</dbReference>
<dbReference type="Proteomes" id="UP000594260">
    <property type="component" value="Unplaced"/>
</dbReference>
<keyword evidence="12 17" id="KW-1133">Transmembrane helix</keyword>
<dbReference type="Pfam" id="PF24357">
    <property type="entry name" value="TMD0_ABC"/>
    <property type="match status" value="1"/>
</dbReference>
<dbReference type="RefSeq" id="XP_022645622.1">
    <property type="nucleotide sequence ID" value="XM_022789887.1"/>
</dbReference>
<dbReference type="CDD" id="cd03244">
    <property type="entry name" value="ABCC_MRP_domain2"/>
    <property type="match status" value="1"/>
</dbReference>
<keyword evidence="9" id="KW-0547">Nucleotide-binding</keyword>
<sequence>MVSHEQEPRQAMIMEFCGNNTLWDWELMWNTTNPELTRCFQDTVLIWVPCAALFVFAVIEAFAGQGRTLRLPWTTLNFTKIVICTILAFVQMCELWNVISQPLTYFRSELWSPIVQLVTIFFAATFIMYQKNRGQVTSASLFAFWFLYTIATGIRYRTAMNAAFLPNAPQLATTDKLRFTLAVIAFGLSSVQLTLSCFADRRLSHLIDKHRRNQCPEKDASFLSSLVFWWFNRMIALGYERASKKSGLYLEDVWALDEDNTTETIVRKFLPYYNSEKKKNKADGSSKQGREDGTPVLKSQLNILYPLLKTFGLPLLGTAVIKLVVSLITFVAPVILNSLITFVQTDEPAWKGVFLATVMLSSLMAESLLNNQYEYRLYRISMQVRSAIIHAIYVKALTLSGYARGQYTTGEIVNLMSVDTQRIMDQVNMMNMLWSIPLQIGISIWMLWQQLGIATLGGVFVMILLMPVNAVVTILLRKYQVSLMRNKDKRTKLMNEILSGIKVLKLYAWETSFMRRIDNLRNKELESLRKQAWLSGFMVFAFTSAPFLVSLASFATHVLSDPANVLDANKAFVSLSLFNILKLPMAFLPMLVSFTAMFFVSLNRVNKYLRSDELDKDAVQRIKGAASAISIRNGTFQYAADAETPTLQDINMEIKHGQLIAIVGTVGTGKTTLLGALMGEVVKKSGNVTVSGSVAYVPQQAWIQGTSIKNNILFGNKFDRARYEQVLDTCALRPDLEMLPGGDETEVGEKGINLSGGQKQRISLARAVYAQRDIYYFDDPLAAVDSQVSKHIFDKVISNTGILAGKTRILVTHRLSVLNSCDVVYVLKDGRISEWGTYKELVARKGAFSDFLMQHFQDKAPDEEIPEEDLKAMEEIVKGGAAPPQLVKQISIVSGGESDGGSELGSLRRKTSTTRTVSTASSIKSIKPRDSKQNLAGGAEESKNRPGAALTKDEEAQVGSVNWKVYRDYIVAMGLVGSMVTLIAFIMGNVFNILTSIWLSKWSEDAIDPELANSIAQRDYRLGLYAMWGAGETMFALIASISLNLIALEGGRVLHERMVQRVLRAPMSFFDTTPMGRVLNRFSKDIDAADITMRFNLRMAIQQSFRTIASLTLISMQTPVFLVLVLPLGIIYYYVQKYYISTSRQLKRIDSTSRSPIYMHFSETLTGCTSIRAYGAEGRFIALSNLKTDINHSAYYPSLAASRWLSVRLEFLGYVIVFLASLLAALARDVLTPGLAGLSISYALTITGTLNMLVKSTSDVETNFVSIERCLEYADIEVEADWVVESNRPEFNWPQEGAIQFHDYSTRYRDGLPLVVKDINVQMNPGEKVGVVGRTGAGKSSLTLSLFRLIEAASGYIVIDGINISRIGLHDLRSKLTIIPQDPVLFSGTLRENLDPFEEHTDESIWAVLEQAHLKSFITELDKSLLFEVTEGGENMSVGQRQLVCLARALLRKTKILILDEATAAVDVETDDLIQKTLKQEFSDSTTLTIAHRLNTIIDHNKVMVMSDGLVVEYENPQVLLKKQDSLFYAMAKDAGLV</sequence>
<dbReference type="GO" id="GO:0005524">
    <property type="term" value="F:ATP binding"/>
    <property type="evidence" value="ECO:0007669"/>
    <property type="project" value="UniProtKB-KW"/>
</dbReference>
<feature type="transmembrane region" description="Helical" evidence="17">
    <location>
        <begin position="75"/>
        <end position="98"/>
    </location>
</feature>
<feature type="transmembrane region" description="Helical" evidence="17">
    <location>
        <begin position="1025"/>
        <end position="1048"/>
    </location>
</feature>
<proteinExistence type="inferred from homology"/>
<dbReference type="Gene3D" id="1.20.1560.10">
    <property type="entry name" value="ABC transporter type 1, transmembrane domain"/>
    <property type="match status" value="2"/>
</dbReference>
<evidence type="ECO:0000313" key="20">
    <source>
        <dbReference type="EnsemblMetazoa" id="XP_022645622"/>
    </source>
</evidence>
<evidence type="ECO:0000256" key="1">
    <source>
        <dbReference type="ARBA" id="ARBA00004128"/>
    </source>
</evidence>
<dbReference type="InParanoid" id="A0A7M7J350"/>
<dbReference type="InterPro" id="IPR027417">
    <property type="entry name" value="P-loop_NTPase"/>
</dbReference>
<feature type="transmembrane region" description="Helical" evidence="17">
    <location>
        <begin position="110"/>
        <end position="129"/>
    </location>
</feature>
<dbReference type="InterPro" id="IPR056227">
    <property type="entry name" value="TMD0_ABC"/>
</dbReference>
<evidence type="ECO:0000313" key="21">
    <source>
        <dbReference type="Proteomes" id="UP000594260"/>
    </source>
</evidence>
<evidence type="ECO:0000256" key="2">
    <source>
        <dbReference type="ARBA" id="ARBA00004651"/>
    </source>
</evidence>
<evidence type="ECO:0000256" key="12">
    <source>
        <dbReference type="ARBA" id="ARBA00022989"/>
    </source>
</evidence>
<dbReference type="Pfam" id="PF00664">
    <property type="entry name" value="ABC_membrane"/>
    <property type="match status" value="2"/>
</dbReference>
<evidence type="ECO:0000256" key="13">
    <source>
        <dbReference type="ARBA" id="ARBA00023136"/>
    </source>
</evidence>
<name>A0A7M7J350_VARDE</name>
<feature type="compositionally biased region" description="Low complexity" evidence="16">
    <location>
        <begin position="913"/>
        <end position="922"/>
    </location>
</feature>
<comment type="subcellular location">
    <subcellularLocation>
        <location evidence="2">Cell membrane</location>
        <topology evidence="2">Multi-pass membrane protein</topology>
    </subcellularLocation>
    <subcellularLocation>
        <location evidence="1">Vacuole membrane</location>
        <topology evidence="1">Multi-pass membrane protein</topology>
    </subcellularLocation>
</comment>
<evidence type="ECO:0000256" key="9">
    <source>
        <dbReference type="ARBA" id="ARBA00022741"/>
    </source>
</evidence>
<keyword evidence="8" id="KW-0677">Repeat</keyword>
<dbReference type="GO" id="GO:0015431">
    <property type="term" value="F:ABC-type glutathione S-conjugate transporter activity"/>
    <property type="evidence" value="ECO:0007669"/>
    <property type="project" value="UniProtKB-EC"/>
</dbReference>
<feature type="region of interest" description="Disordered" evidence="16">
    <location>
        <begin position="894"/>
        <end position="951"/>
    </location>
</feature>
<feature type="transmembrane region" description="Helical" evidence="17">
    <location>
        <begin position="44"/>
        <end position="63"/>
    </location>
</feature>
<comment type="similarity">
    <text evidence="3">Belongs to the ABC transporter superfamily. ABCC family. Conjugate transporter (TC 3.A.1.208) subfamily.</text>
</comment>
<evidence type="ECO:0000256" key="3">
    <source>
        <dbReference type="ARBA" id="ARBA00009726"/>
    </source>
</evidence>
<dbReference type="NCBIfam" id="TIGR00957">
    <property type="entry name" value="MRP_assoc_pro"/>
    <property type="match status" value="1"/>
</dbReference>
<dbReference type="FunFam" id="1.20.1560.10:FF:000020">
    <property type="entry name" value="ABC metal ion transporter"/>
    <property type="match status" value="1"/>
</dbReference>
<keyword evidence="5" id="KW-1003">Cell membrane</keyword>
<dbReference type="CDD" id="cd18603">
    <property type="entry name" value="ABC_6TM_MRP1_2_3_6_D2_like"/>
    <property type="match status" value="1"/>
</dbReference>
<keyword evidence="10" id="KW-0067">ATP-binding</keyword>
<evidence type="ECO:0000259" key="18">
    <source>
        <dbReference type="PROSITE" id="PS50893"/>
    </source>
</evidence>
<evidence type="ECO:0000256" key="5">
    <source>
        <dbReference type="ARBA" id="ARBA00022475"/>
    </source>
</evidence>
<evidence type="ECO:0000256" key="14">
    <source>
        <dbReference type="ARBA" id="ARBA00024220"/>
    </source>
</evidence>
<feature type="transmembrane region" description="Helical" evidence="17">
    <location>
        <begin position="319"/>
        <end position="343"/>
    </location>
</feature>
<feature type="domain" description="ABC transporter" evidence="18">
    <location>
        <begin position="631"/>
        <end position="854"/>
    </location>
</feature>
<dbReference type="SUPFAM" id="SSF90123">
    <property type="entry name" value="ABC transporter transmembrane region"/>
    <property type="match status" value="2"/>
</dbReference>
<dbReference type="PANTHER" id="PTHR24223">
    <property type="entry name" value="ATP-BINDING CASSETTE SUB-FAMILY C"/>
    <property type="match status" value="1"/>
</dbReference>
<accession>A0A7M7J350</accession>
<keyword evidence="21" id="KW-1185">Reference proteome</keyword>
<evidence type="ECO:0000256" key="6">
    <source>
        <dbReference type="ARBA" id="ARBA00022554"/>
    </source>
</evidence>
<reference evidence="20" key="1">
    <citation type="submission" date="2021-01" db="UniProtKB">
        <authorList>
            <consortium name="EnsemblMetazoa"/>
        </authorList>
    </citation>
    <scope>IDENTIFICATION</scope>
</reference>
<feature type="transmembrane region" description="Helical" evidence="17">
    <location>
        <begin position="532"/>
        <end position="555"/>
    </location>
</feature>
<dbReference type="Gene3D" id="3.40.50.300">
    <property type="entry name" value="P-loop containing nucleotide triphosphate hydrolases"/>
    <property type="match status" value="2"/>
</dbReference>
<dbReference type="SUPFAM" id="SSF52540">
    <property type="entry name" value="P-loop containing nucleoside triphosphate hydrolases"/>
    <property type="match status" value="2"/>
</dbReference>
<feature type="transmembrane region" description="Helical" evidence="17">
    <location>
        <begin position="141"/>
        <end position="159"/>
    </location>
</feature>
<feature type="transmembrane region" description="Helical" evidence="17">
    <location>
        <begin position="431"/>
        <end position="448"/>
    </location>
</feature>
<dbReference type="InterPro" id="IPR003439">
    <property type="entry name" value="ABC_transporter-like_ATP-bd"/>
</dbReference>
<dbReference type="OMA" id="ILISMEN"/>
<keyword evidence="6" id="KW-0926">Vacuole</keyword>
<feature type="domain" description="ABC transporter" evidence="18">
    <location>
        <begin position="1299"/>
        <end position="1533"/>
    </location>
</feature>
<protein>
    <recommendedName>
        <fullName evidence="14">ABC-type glutathione-S-conjugate transporter</fullName>
        <ecNumber evidence="14">7.6.2.3</ecNumber>
    </recommendedName>
</protein>
<evidence type="ECO:0000256" key="11">
    <source>
        <dbReference type="ARBA" id="ARBA00022967"/>
    </source>
</evidence>
<dbReference type="GO" id="GO:0016887">
    <property type="term" value="F:ATP hydrolysis activity"/>
    <property type="evidence" value="ECO:0007669"/>
    <property type="project" value="InterPro"/>
</dbReference>
<dbReference type="PANTHER" id="PTHR24223:SF443">
    <property type="entry name" value="MULTIDRUG-RESISTANCE LIKE PROTEIN 1, ISOFORM I"/>
    <property type="match status" value="1"/>
</dbReference>